<dbReference type="InterPro" id="IPR056159">
    <property type="entry name" value="Beta-prop_IFT121_TULP_N"/>
</dbReference>
<feature type="repeat" description="WD" evidence="9">
    <location>
        <begin position="32"/>
        <end position="73"/>
    </location>
</feature>
<keyword evidence="3 9" id="KW-0853">WD repeat</keyword>
<evidence type="ECO:0000313" key="16">
    <source>
        <dbReference type="Proteomes" id="UP000708148"/>
    </source>
</evidence>
<dbReference type="InterPro" id="IPR015943">
    <property type="entry name" value="WD40/YVTN_repeat-like_dom_sf"/>
</dbReference>
<dbReference type="InterPro" id="IPR056170">
    <property type="entry name" value="Znf_IFT121-like"/>
</dbReference>
<comment type="caution">
    <text evidence="15">The sequence shown here is derived from an EMBL/GenBank/DDBJ whole genome shotgun (WGS) entry which is preliminary data.</text>
</comment>
<evidence type="ECO:0000256" key="9">
    <source>
        <dbReference type="PROSITE-ProRule" id="PRU00221"/>
    </source>
</evidence>
<dbReference type="EMBL" id="CAJHUC010001211">
    <property type="protein sequence ID" value="CAD7700281.1"/>
    <property type="molecule type" value="Genomic_DNA"/>
</dbReference>
<evidence type="ECO:0000259" key="14">
    <source>
        <dbReference type="Pfam" id="PF25768"/>
    </source>
</evidence>
<dbReference type="InterPro" id="IPR057979">
    <property type="entry name" value="TPR_IFT121"/>
</dbReference>
<dbReference type="Pfam" id="PF24797">
    <property type="entry name" value="Beta-prop_WDR35_TULP_N"/>
    <property type="match status" value="1"/>
</dbReference>
<accession>A0A8S1J293</accession>
<reference evidence="15" key="1">
    <citation type="submission" date="2020-12" db="EMBL/GenBank/DDBJ databases">
        <authorList>
            <person name="Iha C."/>
        </authorList>
    </citation>
    <scope>NUCLEOTIDE SEQUENCE</scope>
</reference>
<dbReference type="PANTHER" id="PTHR12764:SF5">
    <property type="entry name" value="LD29485P"/>
    <property type="match status" value="1"/>
</dbReference>
<protein>
    <submittedName>
        <fullName evidence="15">Uncharacterized protein</fullName>
    </submittedName>
</protein>
<dbReference type="GO" id="GO:0035721">
    <property type="term" value="P:intraciliary retrograde transport"/>
    <property type="evidence" value="ECO:0007669"/>
    <property type="project" value="TreeGrafter"/>
</dbReference>
<evidence type="ECO:0000259" key="12">
    <source>
        <dbReference type="Pfam" id="PF23390"/>
    </source>
</evidence>
<evidence type="ECO:0000256" key="2">
    <source>
        <dbReference type="ARBA" id="ARBA00022490"/>
    </source>
</evidence>
<dbReference type="GO" id="GO:1905515">
    <property type="term" value="P:non-motile cilium assembly"/>
    <property type="evidence" value="ECO:0007669"/>
    <property type="project" value="TreeGrafter"/>
</dbReference>
<dbReference type="Pfam" id="PF25768">
    <property type="entry name" value="TPR_IFT121"/>
    <property type="match status" value="1"/>
</dbReference>
<dbReference type="InterPro" id="IPR001680">
    <property type="entry name" value="WD40_rpt"/>
</dbReference>
<gene>
    <name evidence="15" type="ORF">OSTQU699_LOCUS5640</name>
</gene>
<evidence type="ECO:0000256" key="10">
    <source>
        <dbReference type="SAM" id="MobiDB-lite"/>
    </source>
</evidence>
<name>A0A8S1J293_9CHLO</name>
<dbReference type="Pfam" id="PF23145">
    <property type="entry name" value="Zf_2nd_IFT121"/>
    <property type="match status" value="1"/>
</dbReference>
<evidence type="ECO:0000256" key="5">
    <source>
        <dbReference type="ARBA" id="ARBA00022794"/>
    </source>
</evidence>
<evidence type="ECO:0000256" key="3">
    <source>
        <dbReference type="ARBA" id="ARBA00022574"/>
    </source>
</evidence>
<dbReference type="Gene3D" id="1.25.40.470">
    <property type="match status" value="1"/>
</dbReference>
<dbReference type="PANTHER" id="PTHR12764">
    <property type="entry name" value="WD REPEAT DOMAIN-RELATED"/>
    <property type="match status" value="1"/>
</dbReference>
<dbReference type="Pfam" id="PF23390">
    <property type="entry name" value="Beta-prop_WDR35_2nd"/>
    <property type="match status" value="2"/>
</dbReference>
<evidence type="ECO:0000256" key="7">
    <source>
        <dbReference type="ARBA" id="ARBA00023212"/>
    </source>
</evidence>
<dbReference type="GO" id="GO:0030991">
    <property type="term" value="C:intraciliary transport particle A"/>
    <property type="evidence" value="ECO:0007669"/>
    <property type="project" value="TreeGrafter"/>
</dbReference>
<keyword evidence="4" id="KW-0677">Repeat</keyword>
<comment type="subcellular location">
    <subcellularLocation>
        <location evidence="1">Cytoplasm</location>
        <location evidence="1">Cytoskeleton</location>
        <location evidence="1">Cilium basal body</location>
    </subcellularLocation>
</comment>
<dbReference type="InterPro" id="IPR039857">
    <property type="entry name" value="Ift122/121"/>
</dbReference>
<dbReference type="Pfam" id="PF25170">
    <property type="entry name" value="TPR_WDR35"/>
    <property type="match status" value="1"/>
</dbReference>
<keyword evidence="5" id="KW-0970">Cilium biogenesis/degradation</keyword>
<keyword evidence="16" id="KW-1185">Reference proteome</keyword>
<evidence type="ECO:0000259" key="13">
    <source>
        <dbReference type="Pfam" id="PF24797"/>
    </source>
</evidence>
<sequence>MLKVLALESGVRKDPKKGGGGGGSILSANQNLEGHSGEVRVAAWNTVHQKLTTSDEKGLIIVWALNRNTWLEEMINNRILFCAANGRCDVYDSNGNFISRAPLPAASSCLRPCRTSSQGGEGQLQLRLRGFNWHGVWCLQQDSVHGGPNIVGVEWCPSRHGRFDCDNRMLAMAIDNGIVRVMAHESEEDVVQIDTELCISRVKWSPDGSTIAVAGSQDATVNGERKTVSLLRFYSPSGQRLRTIRVPGERIDDFSWEGGGLRLALAVGSFIYFAIVRPDYKWAYFSNTLVYAFGKKGSESSGNAMVTFWNSQSNERYTKHVKHLAYHINMPINHLVVTDSHVVAASEELIYAWHFKPGLSLAKSNMVKGSREKTFHVDDINTESVREASEDLISSVCADRNTLLVGRASGVVQRYSLPQLTSMGKHVLRCRPWRMALNCDATRLAIIDINGVLSLFDFTTTSSSNVDASISGDHLDFERKDVCDILWSEDSPDLFAISEKSRIYLFRGLDPEEPITCNACLCRFRDLELHGVNLDRVMLSPEDSPVEEFMAFEARSLRDMREILKSAKPEDAHTFVEENPHPRLWRILAEHFLCELNFEETEKAFVRCEDYHGIQFVDRLQRLRDSEIQKAEIDFYFQRFDEAERRYLSIDRSDLAIEMRFKLGDWFRVEELVAECGSGDATLVAAWNNIGEYYFDRHDWYKAAQYYSQAKNSEKLVKCLCALEDYEGLEKLLHVLPDGSPLLLEIREIFQAFNLCEQAVAASLKLGDPKRALDSCILTNQWRQAVEVAAKENFPQIEQLLSKYANRLIEGGRMVDAVELYMKANRHMEAAKILTDLAQQSSRNKAGPLVIKKLYVLAAVEVENFRKRALEQPEGLSALVAGSATAQPTSQQTLAGLMTMDAASMDKQGQAFDDAWHAAEAYHFWMLAHRQLQGGGAEAAMRTALHLRKYDDLIDPHDIYAFLALASFQCQFFGQCSKALVKLESMESIPAEKREQYSDFAMSVFTKHAPNDPRTLREAQGARKGRHDFLEGLHRSKEQVCVASGKLLRDHNTLRCKVCRHPMIAAEVKGRTCCPLCHAPLHFW</sequence>
<dbReference type="InterPro" id="IPR057361">
    <property type="entry name" value="TPR_WDR35"/>
</dbReference>
<dbReference type="Gene3D" id="2.130.10.10">
    <property type="entry name" value="YVTN repeat-like/Quinoprotein amine dehydrogenase"/>
    <property type="match status" value="2"/>
</dbReference>
<dbReference type="InterPro" id="IPR056158">
    <property type="entry name" value="Beta-prop_IFT121_2nd"/>
</dbReference>
<feature type="domain" description="IFT121-like zinc finger" evidence="11">
    <location>
        <begin position="1039"/>
        <end position="1081"/>
    </location>
</feature>
<dbReference type="OrthoDB" id="10260567at2759"/>
<evidence type="ECO:0000256" key="6">
    <source>
        <dbReference type="ARBA" id="ARBA00023069"/>
    </source>
</evidence>
<feature type="region of interest" description="Disordered" evidence="10">
    <location>
        <begin position="8"/>
        <end position="27"/>
    </location>
</feature>
<dbReference type="SMART" id="SM00320">
    <property type="entry name" value="WD40"/>
    <property type="match status" value="3"/>
</dbReference>
<dbReference type="GO" id="GO:0061512">
    <property type="term" value="P:protein localization to cilium"/>
    <property type="evidence" value="ECO:0007669"/>
    <property type="project" value="TreeGrafter"/>
</dbReference>
<keyword evidence="7" id="KW-0206">Cytoskeleton</keyword>
<feature type="domain" description="IFT121/TULP4 N-terminal" evidence="13">
    <location>
        <begin position="78"/>
        <end position="277"/>
    </location>
</feature>
<dbReference type="PROSITE" id="PS50082">
    <property type="entry name" value="WD_REPEATS_2"/>
    <property type="match status" value="1"/>
</dbReference>
<keyword evidence="6" id="KW-0969">Cilium</keyword>
<evidence type="ECO:0000259" key="11">
    <source>
        <dbReference type="Pfam" id="PF23145"/>
    </source>
</evidence>
<feature type="domain" description="IFT121 second beta-propeller" evidence="12">
    <location>
        <begin position="282"/>
        <end position="325"/>
    </location>
</feature>
<keyword evidence="8" id="KW-0966">Cell projection</keyword>
<feature type="domain" description="IFT121-like TPR repeats" evidence="14">
    <location>
        <begin position="913"/>
        <end position="1012"/>
    </location>
</feature>
<proteinExistence type="predicted"/>
<dbReference type="AlphaFoldDB" id="A0A8S1J293"/>
<feature type="domain" description="IFT121 second beta-propeller" evidence="12">
    <location>
        <begin position="328"/>
        <end position="552"/>
    </location>
</feature>
<evidence type="ECO:0000313" key="15">
    <source>
        <dbReference type="EMBL" id="CAD7700281.1"/>
    </source>
</evidence>
<organism evidence="15 16">
    <name type="scientific">Ostreobium quekettii</name>
    <dbReference type="NCBI Taxonomy" id="121088"/>
    <lineage>
        <taxon>Eukaryota</taxon>
        <taxon>Viridiplantae</taxon>
        <taxon>Chlorophyta</taxon>
        <taxon>core chlorophytes</taxon>
        <taxon>Ulvophyceae</taxon>
        <taxon>TCBD clade</taxon>
        <taxon>Bryopsidales</taxon>
        <taxon>Ostreobineae</taxon>
        <taxon>Ostreobiaceae</taxon>
        <taxon>Ostreobium</taxon>
    </lineage>
</organism>
<dbReference type="GO" id="GO:0097730">
    <property type="term" value="C:non-motile cilium"/>
    <property type="evidence" value="ECO:0007669"/>
    <property type="project" value="TreeGrafter"/>
</dbReference>
<keyword evidence="2" id="KW-0963">Cytoplasm</keyword>
<evidence type="ECO:0000256" key="8">
    <source>
        <dbReference type="ARBA" id="ARBA00023273"/>
    </source>
</evidence>
<evidence type="ECO:0000256" key="1">
    <source>
        <dbReference type="ARBA" id="ARBA00004120"/>
    </source>
</evidence>
<dbReference type="InterPro" id="IPR036322">
    <property type="entry name" value="WD40_repeat_dom_sf"/>
</dbReference>
<evidence type="ECO:0000256" key="4">
    <source>
        <dbReference type="ARBA" id="ARBA00022737"/>
    </source>
</evidence>
<dbReference type="Proteomes" id="UP000708148">
    <property type="component" value="Unassembled WGS sequence"/>
</dbReference>
<dbReference type="SUPFAM" id="SSF50978">
    <property type="entry name" value="WD40 repeat-like"/>
    <property type="match status" value="2"/>
</dbReference>